<accession>A0A0D0MWT3</accession>
<sequence>MLFAFHLIDRPDAADLRQRVRPEHKTYLAAVADRIAFAGPLTEDDGKTMIGSLLVIDFEDRAAAMRWVADEPFTKAGLYQTVSVLPFTNLWPQKAGFPPA</sequence>
<feature type="domain" description="YCII-related" evidence="2">
    <location>
        <begin position="1"/>
        <end position="88"/>
    </location>
</feature>
<protein>
    <recommendedName>
        <fullName evidence="2">YCII-related domain-containing protein</fullName>
    </recommendedName>
</protein>
<evidence type="ECO:0000313" key="4">
    <source>
        <dbReference type="Proteomes" id="UP000032067"/>
    </source>
</evidence>
<dbReference type="SUPFAM" id="SSF54909">
    <property type="entry name" value="Dimeric alpha+beta barrel"/>
    <property type="match status" value="1"/>
</dbReference>
<dbReference type="OrthoDB" id="9797014at2"/>
<dbReference type="AlphaFoldDB" id="A0A0D0MWT3"/>
<dbReference type="Proteomes" id="UP000032067">
    <property type="component" value="Unassembled WGS sequence"/>
</dbReference>
<dbReference type="InterPro" id="IPR051807">
    <property type="entry name" value="Sec-metab_biosynth-assoc"/>
</dbReference>
<evidence type="ECO:0000313" key="3">
    <source>
        <dbReference type="EMBL" id="KIQ35364.1"/>
    </source>
</evidence>
<dbReference type="RefSeq" id="WP_042577783.1">
    <property type="nucleotide sequence ID" value="NZ_JXQQ01000010.1"/>
</dbReference>
<name>A0A0D0MWT3_VARPD</name>
<organism evidence="3 4">
    <name type="scientific">Variovorax paradoxus</name>
    <dbReference type="NCBI Taxonomy" id="34073"/>
    <lineage>
        <taxon>Bacteria</taxon>
        <taxon>Pseudomonadati</taxon>
        <taxon>Pseudomonadota</taxon>
        <taxon>Betaproteobacteria</taxon>
        <taxon>Burkholderiales</taxon>
        <taxon>Comamonadaceae</taxon>
        <taxon>Variovorax</taxon>
    </lineage>
</organism>
<dbReference type="InterPro" id="IPR005545">
    <property type="entry name" value="YCII"/>
</dbReference>
<dbReference type="PANTHER" id="PTHR33606:SF3">
    <property type="entry name" value="PROTEIN YCII"/>
    <property type="match status" value="1"/>
</dbReference>
<gene>
    <name evidence="3" type="ORF">RT97_05700</name>
</gene>
<comment type="similarity">
    <text evidence="1">Belongs to the YciI family.</text>
</comment>
<proteinExistence type="inferred from homology"/>
<dbReference type="InterPro" id="IPR011008">
    <property type="entry name" value="Dimeric_a/b-barrel"/>
</dbReference>
<dbReference type="Gene3D" id="3.30.70.1060">
    <property type="entry name" value="Dimeric alpha+beta barrel"/>
    <property type="match status" value="1"/>
</dbReference>
<evidence type="ECO:0000259" key="2">
    <source>
        <dbReference type="Pfam" id="PF03795"/>
    </source>
</evidence>
<reference evidence="3 4" key="1">
    <citation type="submission" date="2014-12" db="EMBL/GenBank/DDBJ databases">
        <title>16Stimator: statistical estimation of ribosomal gene copy numbers from draft genome assemblies.</title>
        <authorList>
            <person name="Perisin M.A."/>
            <person name="Vetter M."/>
            <person name="Gilbert J.A."/>
            <person name="Bergelson J."/>
        </authorList>
    </citation>
    <scope>NUCLEOTIDE SEQUENCE [LARGE SCALE GENOMIC DNA]</scope>
    <source>
        <strain evidence="3 4">MEDvA23</strain>
    </source>
</reference>
<dbReference type="PANTHER" id="PTHR33606">
    <property type="entry name" value="PROTEIN YCII"/>
    <property type="match status" value="1"/>
</dbReference>
<evidence type="ECO:0000256" key="1">
    <source>
        <dbReference type="ARBA" id="ARBA00007689"/>
    </source>
</evidence>
<comment type="caution">
    <text evidence="3">The sequence shown here is derived from an EMBL/GenBank/DDBJ whole genome shotgun (WGS) entry which is preliminary data.</text>
</comment>
<dbReference type="EMBL" id="JXQQ01000010">
    <property type="protein sequence ID" value="KIQ35364.1"/>
    <property type="molecule type" value="Genomic_DNA"/>
</dbReference>
<dbReference type="Pfam" id="PF03795">
    <property type="entry name" value="YCII"/>
    <property type="match status" value="1"/>
</dbReference>